<evidence type="ECO:0000313" key="6">
    <source>
        <dbReference type="RefSeq" id="XP_008799020.2"/>
    </source>
</evidence>
<comment type="similarity">
    <text evidence="2">Belongs to the SLX9 family.</text>
</comment>
<accession>A0A8B7CHE5</accession>
<dbReference type="OrthoDB" id="18703at2759"/>
<dbReference type="GO" id="GO:0030688">
    <property type="term" value="C:preribosome, small subunit precursor"/>
    <property type="evidence" value="ECO:0007669"/>
    <property type="project" value="InterPro"/>
</dbReference>
<organism evidence="5 6">
    <name type="scientific">Phoenix dactylifera</name>
    <name type="common">Date palm</name>
    <dbReference type="NCBI Taxonomy" id="42345"/>
    <lineage>
        <taxon>Eukaryota</taxon>
        <taxon>Viridiplantae</taxon>
        <taxon>Streptophyta</taxon>
        <taxon>Embryophyta</taxon>
        <taxon>Tracheophyta</taxon>
        <taxon>Spermatophyta</taxon>
        <taxon>Magnoliopsida</taxon>
        <taxon>Liliopsida</taxon>
        <taxon>Arecaceae</taxon>
        <taxon>Coryphoideae</taxon>
        <taxon>Phoeniceae</taxon>
        <taxon>Phoenix</taxon>
    </lineage>
</organism>
<dbReference type="RefSeq" id="XP_008799020.2">
    <property type="nucleotide sequence ID" value="XM_008800798.4"/>
</dbReference>
<dbReference type="PANTHER" id="PTHR31109">
    <property type="entry name" value="PROTEIN FAM207A"/>
    <property type="match status" value="1"/>
</dbReference>
<dbReference type="GO" id="GO:0005730">
    <property type="term" value="C:nucleolus"/>
    <property type="evidence" value="ECO:0007669"/>
    <property type="project" value="UniProtKB-SubCell"/>
</dbReference>
<protein>
    <submittedName>
        <fullName evidence="6">Uncharacterized protein LOC103713774 isoform X1</fullName>
    </submittedName>
</protein>
<dbReference type="AlphaFoldDB" id="A0A8B7CHE5"/>
<dbReference type="InterPro" id="IPR028160">
    <property type="entry name" value="Slx9-like"/>
</dbReference>
<reference evidence="5" key="1">
    <citation type="journal article" date="2019" name="Nat. Commun.">
        <title>Genome-wide association mapping of date palm fruit traits.</title>
        <authorList>
            <person name="Hazzouri K.M."/>
            <person name="Gros-Balthazard M."/>
            <person name="Flowers J.M."/>
            <person name="Copetti D."/>
            <person name="Lemansour A."/>
            <person name="Lebrun M."/>
            <person name="Masmoudi K."/>
            <person name="Ferrand S."/>
            <person name="Dhar M.I."/>
            <person name="Fresquez Z.A."/>
            <person name="Rosas U."/>
            <person name="Zhang J."/>
            <person name="Talag J."/>
            <person name="Lee S."/>
            <person name="Kudrna D."/>
            <person name="Powell R.F."/>
            <person name="Leitch I.J."/>
            <person name="Krueger R.R."/>
            <person name="Wing R.A."/>
            <person name="Amiri K.M.A."/>
            <person name="Purugganan M.D."/>
        </authorList>
    </citation>
    <scope>NUCLEOTIDE SEQUENCE [LARGE SCALE GENOMIC DNA]</scope>
    <source>
        <strain evidence="5">cv. Khalas</strain>
    </source>
</reference>
<keyword evidence="5" id="KW-1185">Reference proteome</keyword>
<feature type="compositionally biased region" description="Pro residues" evidence="4">
    <location>
        <begin position="21"/>
        <end position="31"/>
    </location>
</feature>
<dbReference type="GO" id="GO:0030686">
    <property type="term" value="C:90S preribosome"/>
    <property type="evidence" value="ECO:0007669"/>
    <property type="project" value="InterPro"/>
</dbReference>
<sequence length="258" mass="28201">MQGDSSRSPEEDGTPGFRASPPSPLRPSEVEPPSPDFLLVWGFFLLVLPPIERERGGGGVGSVFFGTGGLLLPLPPERKRGAGSSSGRRAHKVLVPMGLTGLRPDSEGKESKSFKRKVEKKLKFYAKVRNAVVALGAKRAISKKKRLRSQQKKLKAYDLSALSEFLPDLNAAKQPSRETSLKINCQTRQKLVQREGAQLKAVLNDPTFQIDPLSAIHQHLQRTQPPSASDQDKGSGKTKKAKKKGAKRSLSAPRSMDF</sequence>
<comment type="subcellular location">
    <subcellularLocation>
        <location evidence="1">Nucleus</location>
        <location evidence="1">Nucleolus</location>
    </subcellularLocation>
</comment>
<reference evidence="6" key="2">
    <citation type="submission" date="2025-08" db="UniProtKB">
        <authorList>
            <consortium name="RefSeq"/>
        </authorList>
    </citation>
    <scope>IDENTIFICATION</scope>
    <source>
        <tissue evidence="6">Young leaves</tissue>
    </source>
</reference>
<name>A0A8B7CHE5_PHODC</name>
<feature type="region of interest" description="Disordered" evidence="4">
    <location>
        <begin position="1"/>
        <end position="31"/>
    </location>
</feature>
<dbReference type="PANTHER" id="PTHR31109:SF2">
    <property type="entry name" value="RIBOSOME BIOGENESIS PROTEIN SLX9 HOMOLOG"/>
    <property type="match status" value="1"/>
</dbReference>
<dbReference type="GO" id="GO:0000462">
    <property type="term" value="P:maturation of SSU-rRNA from tricistronic rRNA transcript (SSU-rRNA, 5.8S rRNA, LSU-rRNA)"/>
    <property type="evidence" value="ECO:0007669"/>
    <property type="project" value="InterPro"/>
</dbReference>
<dbReference type="Proteomes" id="UP000228380">
    <property type="component" value="Chromosome 11"/>
</dbReference>
<proteinExistence type="inferred from homology"/>
<dbReference type="Pfam" id="PF15341">
    <property type="entry name" value="SLX9"/>
    <property type="match status" value="1"/>
</dbReference>
<feature type="compositionally biased region" description="Basic residues" evidence="4">
    <location>
        <begin position="236"/>
        <end position="247"/>
    </location>
</feature>
<evidence type="ECO:0000256" key="4">
    <source>
        <dbReference type="SAM" id="MobiDB-lite"/>
    </source>
</evidence>
<dbReference type="GeneID" id="103713774"/>
<keyword evidence="3" id="KW-0539">Nucleus</keyword>
<feature type="region of interest" description="Disordered" evidence="4">
    <location>
        <begin position="213"/>
        <end position="258"/>
    </location>
</feature>
<evidence type="ECO:0000313" key="5">
    <source>
        <dbReference type="Proteomes" id="UP000228380"/>
    </source>
</evidence>
<evidence type="ECO:0000256" key="2">
    <source>
        <dbReference type="ARBA" id="ARBA00011022"/>
    </source>
</evidence>
<gene>
    <name evidence="6" type="primary">LOC103713774</name>
</gene>
<evidence type="ECO:0000256" key="1">
    <source>
        <dbReference type="ARBA" id="ARBA00004604"/>
    </source>
</evidence>
<evidence type="ECO:0000256" key="3">
    <source>
        <dbReference type="ARBA" id="ARBA00023242"/>
    </source>
</evidence>